<dbReference type="Proteomes" id="UP001147700">
    <property type="component" value="Unassembled WGS sequence"/>
</dbReference>
<feature type="transmembrane region" description="Helical" evidence="1">
    <location>
        <begin position="214"/>
        <end position="231"/>
    </location>
</feature>
<keyword evidence="1" id="KW-0472">Membrane</keyword>
<feature type="transmembrane region" description="Helical" evidence="1">
    <location>
        <begin position="105"/>
        <end position="123"/>
    </location>
</feature>
<keyword evidence="3" id="KW-1185">Reference proteome</keyword>
<keyword evidence="1" id="KW-0812">Transmembrane</keyword>
<feature type="transmembrane region" description="Helical" evidence="1">
    <location>
        <begin position="129"/>
        <end position="145"/>
    </location>
</feature>
<feature type="transmembrane region" description="Helical" evidence="1">
    <location>
        <begin position="351"/>
        <end position="372"/>
    </location>
</feature>
<accession>A0ABT4RKU5</accession>
<dbReference type="EMBL" id="JAPCID010000022">
    <property type="protein sequence ID" value="MDA0139184.1"/>
    <property type="molecule type" value="Genomic_DNA"/>
</dbReference>
<dbReference type="RefSeq" id="WP_202956712.1">
    <property type="nucleotide sequence ID" value="NZ_JAPCID010000022.1"/>
</dbReference>
<keyword evidence="1" id="KW-1133">Transmembrane helix</keyword>
<evidence type="ECO:0008006" key="4">
    <source>
        <dbReference type="Google" id="ProtNLM"/>
    </source>
</evidence>
<feature type="transmembrane region" description="Helical" evidence="1">
    <location>
        <begin position="324"/>
        <end position="344"/>
    </location>
</feature>
<protein>
    <recommendedName>
        <fullName evidence="4">Glycosyltransferase RgtA/B/C/D-like domain-containing protein</fullName>
    </recommendedName>
</protein>
<evidence type="ECO:0000313" key="2">
    <source>
        <dbReference type="EMBL" id="MDA0139184.1"/>
    </source>
</evidence>
<sequence length="476" mass="51078">MALTPLSALAPSASRVLERLAPPPEAIDEPPKARPWKLLILACFALAGLSLLLPSVPTYDPWAWIIWGREIANGDLVTTTGPSWKPLPVIFTTPFSFAGDDGAPLLWLVVARAGGILAFAMAFRLAARLAGPVAGVIAASALFLADEFIRNFFRGNSEGILVALCLWAVERHLDGRRRDAFWLGIGAALLRPEVWPFIALYGLYLLVVERKLSTVLIVGGGGLGLLILWFLPEYLGSGDFLRAANRARQPNPDSAAFAKYPFLEVFNRSASVLSVPVYVGGTIAFVVAAFRRDGLYLAMAAIGTVLMVAVAAMTQAGFAGNLRYVALPAALVCVLAGAGWVWLVRAAHERAGRVVAIALAVVVAAGSAPFIIEDVRELDEAAWRIDQEAQLYGTVPEAIEAGGGREKLMSCGTVYTGAFQTQAVAWYMHLHEMESEIFAFPPGTTIAPSYSALSKDPRFPTIAKTRKWVIGSSCAR</sequence>
<evidence type="ECO:0000313" key="3">
    <source>
        <dbReference type="Proteomes" id="UP001147700"/>
    </source>
</evidence>
<feature type="transmembrane region" description="Helical" evidence="1">
    <location>
        <begin position="297"/>
        <end position="318"/>
    </location>
</feature>
<gene>
    <name evidence="2" type="ORF">OJ962_16905</name>
</gene>
<feature type="transmembrane region" description="Helical" evidence="1">
    <location>
        <begin position="270"/>
        <end position="290"/>
    </location>
</feature>
<feature type="transmembrane region" description="Helical" evidence="1">
    <location>
        <begin position="181"/>
        <end position="207"/>
    </location>
</feature>
<organism evidence="2 3">
    <name type="scientific">Solirubrobacter deserti</name>
    <dbReference type="NCBI Taxonomy" id="2282478"/>
    <lineage>
        <taxon>Bacteria</taxon>
        <taxon>Bacillati</taxon>
        <taxon>Actinomycetota</taxon>
        <taxon>Thermoleophilia</taxon>
        <taxon>Solirubrobacterales</taxon>
        <taxon>Solirubrobacteraceae</taxon>
        <taxon>Solirubrobacter</taxon>
    </lineage>
</organism>
<feature type="transmembrane region" description="Helical" evidence="1">
    <location>
        <begin position="38"/>
        <end position="59"/>
    </location>
</feature>
<name>A0ABT4RKU5_9ACTN</name>
<proteinExistence type="predicted"/>
<reference evidence="2" key="1">
    <citation type="submission" date="2022-10" db="EMBL/GenBank/DDBJ databases">
        <title>The WGS of Solirubrobacter sp. CPCC 204708.</title>
        <authorList>
            <person name="Jiang Z."/>
        </authorList>
    </citation>
    <scope>NUCLEOTIDE SEQUENCE</scope>
    <source>
        <strain evidence="2">CPCC 204708</strain>
    </source>
</reference>
<evidence type="ECO:0000256" key="1">
    <source>
        <dbReference type="SAM" id="Phobius"/>
    </source>
</evidence>
<comment type="caution">
    <text evidence="2">The sequence shown here is derived from an EMBL/GenBank/DDBJ whole genome shotgun (WGS) entry which is preliminary data.</text>
</comment>